<evidence type="ECO:0000313" key="2">
    <source>
        <dbReference type="Proteomes" id="UP000190056"/>
    </source>
</evidence>
<dbReference type="Pfam" id="PF18320">
    <property type="entry name" value="Csc2"/>
    <property type="match status" value="1"/>
</dbReference>
<protein>
    <submittedName>
        <fullName evidence="1">Type I-D CRISPR-associated protein Cas7/Csc2</fullName>
    </submittedName>
</protein>
<proteinExistence type="predicted"/>
<evidence type="ECO:0000313" key="1">
    <source>
        <dbReference type="EMBL" id="OPH10343.1"/>
    </source>
</evidence>
<dbReference type="InterPro" id="IPR017574">
    <property type="entry name" value="CRISPR-assoc_prot_Cas7/Csc2"/>
</dbReference>
<gene>
    <name evidence="1" type="ORF">CENA302_05970</name>
</gene>
<comment type="caution">
    <text evidence="1">The sequence shown here is derived from an EMBL/GenBank/DDBJ whole genome shotgun (WGS) entry which is preliminary data.</text>
</comment>
<dbReference type="Proteomes" id="UP000190056">
    <property type="component" value="Unassembled WGS sequence"/>
</dbReference>
<dbReference type="RefSeq" id="WP_079290915.1">
    <property type="nucleotide sequence ID" value="NZ_MTPU01000026.1"/>
</dbReference>
<dbReference type="AlphaFoldDB" id="A0A9Q5QXG2"/>
<accession>A0A9Q5QXG2</accession>
<dbReference type="EMBL" id="MTPU01000026">
    <property type="protein sequence ID" value="OPH10343.1"/>
    <property type="molecule type" value="Genomic_DNA"/>
</dbReference>
<dbReference type="NCBIfam" id="TIGR03157">
    <property type="entry name" value="cas_Csc2"/>
    <property type="match status" value="1"/>
</dbReference>
<reference evidence="1 2" key="1">
    <citation type="submission" date="2017-01" db="EMBL/GenBank/DDBJ databases">
        <authorList>
            <person name="Abreu V.A."/>
            <person name="Popin R.V."/>
            <person name="Rigonato J."/>
            <person name="Andreote A.P."/>
            <person name="Schaker P.C."/>
            <person name="Hoff-Risseti C."/>
            <person name="Alvarenga D.O."/>
            <person name="Varani A.M."/>
            <person name="Fiore M.F."/>
        </authorList>
    </citation>
    <scope>NUCLEOTIDE SEQUENCE [LARGE SCALE GENOMIC DNA]</scope>
    <source>
        <strain evidence="1 2">CENA302</strain>
    </source>
</reference>
<name>A0A9Q5QXG2_9CYAN</name>
<sequence>MQFTSLTKYQRYFHESIPVFRHNKYIQIVVLRETKSHAIFTTEGDTLDTEILQAGYISENASQKLDRVVMFKRKQIASERRTGKALLRQFAVLGGENETEEDNKGKKKKPEKLKSCYLMDGMCGKCPDCVLYGFAAVKGESSQKSRVLTDSSFSLRSYSKIQKMVKLNAIQDKTEGGISGSAFAEKDTLIPQIFLPSVETLVDVTPHELIYVLGNILQTTRYGSESNRQGYIRNHLVAVSFGNVEKLSNLDLTQRLYDKLAPQGHLNDILDLSNFINGDGHSGNIFDVVNEVLAQLPGHSMIMSSEDLKLLLSEFNSVFSDLDSCKNFLNELNQASVKYAGTKGKD</sequence>
<organism evidence="1 2">
    <name type="scientific">Cylindrospermopsis raciborskii CENA302</name>
    <dbReference type="NCBI Taxonomy" id="1170768"/>
    <lineage>
        <taxon>Bacteria</taxon>
        <taxon>Bacillati</taxon>
        <taxon>Cyanobacteriota</taxon>
        <taxon>Cyanophyceae</taxon>
        <taxon>Nostocales</taxon>
        <taxon>Aphanizomenonaceae</taxon>
        <taxon>Cylindrospermopsis</taxon>
    </lineage>
</organism>